<feature type="compositionally biased region" description="Polar residues" evidence="1">
    <location>
        <begin position="94"/>
        <end position="105"/>
    </location>
</feature>
<dbReference type="AlphaFoldDB" id="A0AA37LBF0"/>
<feature type="region of interest" description="Disordered" evidence="1">
    <location>
        <begin position="94"/>
        <end position="207"/>
    </location>
</feature>
<keyword evidence="3" id="KW-1185">Reference proteome</keyword>
<protein>
    <submittedName>
        <fullName evidence="2">Uncharacterized protein</fullName>
    </submittedName>
</protein>
<feature type="compositionally biased region" description="Low complexity" evidence="1">
    <location>
        <begin position="119"/>
        <end position="148"/>
    </location>
</feature>
<feature type="region of interest" description="Disordered" evidence="1">
    <location>
        <begin position="46"/>
        <end position="70"/>
    </location>
</feature>
<organism evidence="2 3">
    <name type="scientific">Colletotrichum spaethianum</name>
    <dbReference type="NCBI Taxonomy" id="700344"/>
    <lineage>
        <taxon>Eukaryota</taxon>
        <taxon>Fungi</taxon>
        <taxon>Dikarya</taxon>
        <taxon>Ascomycota</taxon>
        <taxon>Pezizomycotina</taxon>
        <taxon>Sordariomycetes</taxon>
        <taxon>Hypocreomycetidae</taxon>
        <taxon>Glomerellales</taxon>
        <taxon>Glomerellaceae</taxon>
        <taxon>Colletotrichum</taxon>
        <taxon>Colletotrichum spaethianum species complex</taxon>
    </lineage>
</organism>
<feature type="compositionally biased region" description="Low complexity" evidence="1">
    <location>
        <begin position="347"/>
        <end position="358"/>
    </location>
</feature>
<gene>
    <name evidence="2" type="ORF">ColSpa_03650</name>
</gene>
<feature type="region of interest" description="Disordered" evidence="1">
    <location>
        <begin position="338"/>
        <end position="363"/>
    </location>
</feature>
<dbReference type="RefSeq" id="XP_049125819.1">
    <property type="nucleotide sequence ID" value="XM_049269862.1"/>
</dbReference>
<name>A0AA37LBF0_9PEZI</name>
<feature type="region of interest" description="Disordered" evidence="1">
    <location>
        <begin position="245"/>
        <end position="287"/>
    </location>
</feature>
<sequence length="442" mass="47932">MSMIGEPQHERPSLDESPKTFLQVQVQDFGTSSLDIDLQTLEAFRIAPQSQPQKAAEAEQQKPQRTSTMTPIADMFARRATTLAPAVVNMSSLNKSSPSLITSPVNKPGRVPAEERRPSLAPSHAAHAPSPTASVTIISSSHGQSHSSKPWPPPATSRVVAPIRTQVLTSSGSKQPNSAQLREPRRAAFVPSSPAPINTLGPISKPRQNFNAVAEPQGLPQHAEKRHSTPAAKPLLITVPSSLPAENARADRRRSWQQAPTSHPSGMSTPSAPPSASAPWRGITNRQVSARLGTDRLAWIRELEESKKNRPTISGDLPVLRTMQGSVADKLAKFESKQLQQQPVPLTRSNSTRSRTTSVADTFSSYGGMTTTRSSLDSHRTSSVFSHYDDSFREKMELITGNANRKAADDNEEKLALTRVTSTFVSVGKRHKQANVDKAEAV</sequence>
<feature type="compositionally biased region" description="Low complexity" evidence="1">
    <location>
        <begin position="264"/>
        <end position="279"/>
    </location>
</feature>
<reference evidence="2 3" key="1">
    <citation type="submission" date="2022-03" db="EMBL/GenBank/DDBJ databases">
        <title>Genome data of Colletotrichum spp.</title>
        <authorList>
            <person name="Utami Y.D."/>
            <person name="Hiruma K."/>
        </authorList>
    </citation>
    <scope>NUCLEOTIDE SEQUENCE [LARGE SCALE GENOMIC DNA]</scope>
    <source>
        <strain evidence="2 3">MAFF 239500</strain>
    </source>
</reference>
<accession>A0AA37LBF0</accession>
<feature type="compositionally biased region" description="Polar residues" evidence="1">
    <location>
        <begin position="166"/>
        <end position="180"/>
    </location>
</feature>
<proteinExistence type="predicted"/>
<evidence type="ECO:0000313" key="2">
    <source>
        <dbReference type="EMBL" id="GKT43469.1"/>
    </source>
</evidence>
<dbReference type="GeneID" id="73324452"/>
<comment type="caution">
    <text evidence="2">The sequence shown here is derived from an EMBL/GenBank/DDBJ whole genome shotgun (WGS) entry which is preliminary data.</text>
</comment>
<evidence type="ECO:0000313" key="3">
    <source>
        <dbReference type="Proteomes" id="UP001055115"/>
    </source>
</evidence>
<dbReference type="EMBL" id="BQXU01000007">
    <property type="protein sequence ID" value="GKT43469.1"/>
    <property type="molecule type" value="Genomic_DNA"/>
</dbReference>
<evidence type="ECO:0000256" key="1">
    <source>
        <dbReference type="SAM" id="MobiDB-lite"/>
    </source>
</evidence>
<dbReference type="Proteomes" id="UP001055115">
    <property type="component" value="Unassembled WGS sequence"/>
</dbReference>